<protein>
    <submittedName>
        <fullName evidence="1">Uncharacterized protein</fullName>
    </submittedName>
</protein>
<accession>A0ACD0WKL9</accession>
<reference evidence="2" key="1">
    <citation type="journal article" date="2019" name="MBio">
        <title>Comparative genomics for the elucidation of multidrug resistance (MDR) in Candida lusitaniae.</title>
        <authorList>
            <person name="Kannan A."/>
            <person name="Asner S.A."/>
            <person name="Trachsel E."/>
            <person name="Kelly S."/>
            <person name="Parker J."/>
            <person name="Sanglard D."/>
        </authorList>
    </citation>
    <scope>NUCLEOTIDE SEQUENCE [LARGE SCALE GENOMIC DNA]</scope>
    <source>
        <strain evidence="2">P1</strain>
    </source>
</reference>
<proteinExistence type="predicted"/>
<dbReference type="Proteomes" id="UP000326582">
    <property type="component" value="Chromosome 3"/>
</dbReference>
<sequence>MNLRTAFQTNTSARFIIHIGMHTPSETFTTSFSLQEKMSGWAANLSAAKRSSPKPESSPSPTKSPAKSSSPEAFNAAEILDCLSARYHRELAEAKQDKSGEKVRVYRSLHSSSAWTTKSSVNSRGRRDEDGRFNLLDEVNRAIARAKKH</sequence>
<gene>
    <name evidence="1" type="ORF">EJF14_30768</name>
</gene>
<dbReference type="EMBL" id="CP038486">
    <property type="protein sequence ID" value="QFZ27781.1"/>
    <property type="molecule type" value="Genomic_DNA"/>
</dbReference>
<evidence type="ECO:0000313" key="1">
    <source>
        <dbReference type="EMBL" id="QFZ27781.1"/>
    </source>
</evidence>
<evidence type="ECO:0000313" key="2">
    <source>
        <dbReference type="Proteomes" id="UP000326582"/>
    </source>
</evidence>
<organism evidence="1 2">
    <name type="scientific">Clavispora lusitaniae</name>
    <name type="common">Candida lusitaniae</name>
    <dbReference type="NCBI Taxonomy" id="36911"/>
    <lineage>
        <taxon>Eukaryota</taxon>
        <taxon>Fungi</taxon>
        <taxon>Dikarya</taxon>
        <taxon>Ascomycota</taxon>
        <taxon>Saccharomycotina</taxon>
        <taxon>Pichiomycetes</taxon>
        <taxon>Metschnikowiaceae</taxon>
        <taxon>Clavispora</taxon>
    </lineage>
</organism>
<name>A0ACD0WKL9_CLALS</name>
<keyword evidence="2" id="KW-1185">Reference proteome</keyword>